<dbReference type="OrthoDB" id="5486437at2"/>
<dbReference type="AlphaFoldDB" id="A0A178IIW0"/>
<comment type="subcellular location">
    <subcellularLocation>
        <location evidence="1">Membrane</location>
        <topology evidence="1">Multi-pass membrane protein</topology>
    </subcellularLocation>
</comment>
<keyword evidence="3 5" id="KW-1133">Transmembrane helix</keyword>
<keyword evidence="8" id="KW-1185">Reference proteome</keyword>
<dbReference type="PANTHER" id="PTHR43471">
    <property type="entry name" value="ABC TRANSPORTER PERMEASE"/>
    <property type="match status" value="1"/>
</dbReference>
<reference evidence="7 8" key="1">
    <citation type="submission" date="2016-01" db="EMBL/GenBank/DDBJ databases">
        <title>High potential of lignocellulose degradation of a new Verrucomicrobia species.</title>
        <authorList>
            <person name="Wang Y."/>
            <person name="Shi Y."/>
            <person name="Qiu Z."/>
            <person name="Liu S."/>
            <person name="Yang H."/>
        </authorList>
    </citation>
    <scope>NUCLEOTIDE SEQUENCE [LARGE SCALE GENOMIC DNA]</scope>
    <source>
        <strain evidence="7 8">TSB47</strain>
    </source>
</reference>
<sequence>MSLRWRNIFTVFRKELTDTLRDRRSLISMFVVPTVVMPVLMLGIGVVSVKVVSKAHDEAPSVMVVGAKDSPAVRAALEGNERLRLVPFAPDYKARIAAKTLRAAVEIPDDFDAALAAGRPAEVTICLFRGEFRSEDFAAGELERFFSGYRNRLVRERLAARGLEETFLRPFEVKRENVAPPAKVGGNLYGGLVPYLLILLCFTGAMYPAIDLTAGEKERGTMETILCSPVGRTELVLGKFLMVLTASLATVACSLGSMLATAQAGSALLTGKALGAAGGLPAVSWPGVLGVCALVLPLAVLFAAGLLTVSLFARSHKEAQSYASPLIFIVILPAVGAVLPGVELTAKLAFVPILNVALVSKEMVAGQFPAGMIALIFGSTCLYAAAALALAVRMFNRESVLFRM</sequence>
<dbReference type="EMBL" id="LRRQ01000076">
    <property type="protein sequence ID" value="OAM89824.1"/>
    <property type="molecule type" value="Genomic_DNA"/>
</dbReference>
<evidence type="ECO:0000256" key="5">
    <source>
        <dbReference type="SAM" id="Phobius"/>
    </source>
</evidence>
<feature type="transmembrane region" description="Helical" evidence="5">
    <location>
        <begin position="285"/>
        <end position="313"/>
    </location>
</feature>
<evidence type="ECO:0000256" key="1">
    <source>
        <dbReference type="ARBA" id="ARBA00004141"/>
    </source>
</evidence>
<dbReference type="GO" id="GO:0140359">
    <property type="term" value="F:ABC-type transporter activity"/>
    <property type="evidence" value="ECO:0007669"/>
    <property type="project" value="InterPro"/>
</dbReference>
<accession>A0A178IIW0</accession>
<feature type="transmembrane region" description="Helical" evidence="5">
    <location>
        <begin position="370"/>
        <end position="395"/>
    </location>
</feature>
<evidence type="ECO:0000313" key="8">
    <source>
        <dbReference type="Proteomes" id="UP000078486"/>
    </source>
</evidence>
<organism evidence="7 8">
    <name type="scientific">Termitidicoccus mucosus</name>
    <dbReference type="NCBI Taxonomy" id="1184151"/>
    <lineage>
        <taxon>Bacteria</taxon>
        <taxon>Pseudomonadati</taxon>
        <taxon>Verrucomicrobiota</taxon>
        <taxon>Opitutia</taxon>
        <taxon>Opitutales</taxon>
        <taxon>Opitutaceae</taxon>
        <taxon>Termitidicoccus</taxon>
    </lineage>
</organism>
<keyword evidence="4 5" id="KW-0472">Membrane</keyword>
<evidence type="ECO:0000313" key="7">
    <source>
        <dbReference type="EMBL" id="OAM89824.1"/>
    </source>
</evidence>
<evidence type="ECO:0000256" key="2">
    <source>
        <dbReference type="ARBA" id="ARBA00022692"/>
    </source>
</evidence>
<feature type="transmembrane region" description="Helical" evidence="5">
    <location>
        <begin position="26"/>
        <end position="47"/>
    </location>
</feature>
<feature type="transmembrane region" description="Helical" evidence="5">
    <location>
        <begin position="192"/>
        <end position="210"/>
    </location>
</feature>
<feature type="domain" description="ABC-2 type transporter transmembrane" evidence="6">
    <location>
        <begin position="34"/>
        <end position="392"/>
    </location>
</feature>
<dbReference type="RefSeq" id="WP_068770283.1">
    <property type="nucleotide sequence ID" value="NZ_CP109796.1"/>
</dbReference>
<gene>
    <name evidence="7" type="ORF">AW736_10895</name>
</gene>
<dbReference type="PANTHER" id="PTHR43471:SF3">
    <property type="entry name" value="ABC TRANSPORTER PERMEASE PROTEIN NATB"/>
    <property type="match status" value="1"/>
</dbReference>
<comment type="caution">
    <text evidence="7">The sequence shown here is derived from an EMBL/GenBank/DDBJ whole genome shotgun (WGS) entry which is preliminary data.</text>
</comment>
<dbReference type="Pfam" id="PF12698">
    <property type="entry name" value="ABC2_membrane_3"/>
    <property type="match status" value="1"/>
</dbReference>
<evidence type="ECO:0000259" key="6">
    <source>
        <dbReference type="Pfam" id="PF12698"/>
    </source>
</evidence>
<keyword evidence="2 5" id="KW-0812">Transmembrane</keyword>
<evidence type="ECO:0000256" key="4">
    <source>
        <dbReference type="ARBA" id="ARBA00023136"/>
    </source>
</evidence>
<dbReference type="InterPro" id="IPR013525">
    <property type="entry name" value="ABC2_TM"/>
</dbReference>
<dbReference type="GO" id="GO:0005886">
    <property type="term" value="C:plasma membrane"/>
    <property type="evidence" value="ECO:0007669"/>
    <property type="project" value="UniProtKB-SubCell"/>
</dbReference>
<proteinExistence type="predicted"/>
<name>A0A178IIW0_9BACT</name>
<dbReference type="Proteomes" id="UP000078486">
    <property type="component" value="Unassembled WGS sequence"/>
</dbReference>
<dbReference type="STRING" id="1184151.AW736_10895"/>
<feature type="transmembrane region" description="Helical" evidence="5">
    <location>
        <begin position="325"/>
        <end position="350"/>
    </location>
</feature>
<feature type="transmembrane region" description="Helical" evidence="5">
    <location>
        <begin position="240"/>
        <end position="265"/>
    </location>
</feature>
<protein>
    <recommendedName>
        <fullName evidence="6">ABC-2 type transporter transmembrane domain-containing protein</fullName>
    </recommendedName>
</protein>
<evidence type="ECO:0000256" key="3">
    <source>
        <dbReference type="ARBA" id="ARBA00022989"/>
    </source>
</evidence>